<evidence type="ECO:0000313" key="2">
    <source>
        <dbReference type="EMBL" id="RPB20988.1"/>
    </source>
</evidence>
<evidence type="ECO:0000313" key="3">
    <source>
        <dbReference type="Proteomes" id="UP000267821"/>
    </source>
</evidence>
<proteinExistence type="predicted"/>
<feature type="region of interest" description="Disordered" evidence="1">
    <location>
        <begin position="887"/>
        <end position="909"/>
    </location>
</feature>
<dbReference type="OrthoDB" id="5402772at2759"/>
<feature type="region of interest" description="Disordered" evidence="1">
    <location>
        <begin position="512"/>
        <end position="532"/>
    </location>
</feature>
<keyword evidence="3" id="KW-1185">Reference proteome</keyword>
<dbReference type="AlphaFoldDB" id="A0A3N4LH07"/>
<feature type="compositionally biased region" description="Basic and acidic residues" evidence="1">
    <location>
        <begin position="972"/>
        <end position="983"/>
    </location>
</feature>
<accession>A0A3N4LH07</accession>
<gene>
    <name evidence="2" type="ORF">L211DRAFT_463045</name>
</gene>
<dbReference type="EMBL" id="ML121565">
    <property type="protein sequence ID" value="RPB20988.1"/>
    <property type="molecule type" value="Genomic_DNA"/>
</dbReference>
<organism evidence="2 3">
    <name type="scientific">Terfezia boudieri ATCC MYA-4762</name>
    <dbReference type="NCBI Taxonomy" id="1051890"/>
    <lineage>
        <taxon>Eukaryota</taxon>
        <taxon>Fungi</taxon>
        <taxon>Dikarya</taxon>
        <taxon>Ascomycota</taxon>
        <taxon>Pezizomycotina</taxon>
        <taxon>Pezizomycetes</taxon>
        <taxon>Pezizales</taxon>
        <taxon>Pezizaceae</taxon>
        <taxon>Terfezia</taxon>
    </lineage>
</organism>
<feature type="region of interest" description="Disordered" evidence="1">
    <location>
        <begin position="114"/>
        <end position="167"/>
    </location>
</feature>
<feature type="compositionally biased region" description="Polar residues" evidence="1">
    <location>
        <begin position="887"/>
        <end position="899"/>
    </location>
</feature>
<feature type="region of interest" description="Disordered" evidence="1">
    <location>
        <begin position="334"/>
        <end position="404"/>
    </location>
</feature>
<feature type="region of interest" description="Disordered" evidence="1">
    <location>
        <begin position="972"/>
        <end position="1000"/>
    </location>
</feature>
<dbReference type="Proteomes" id="UP000267821">
    <property type="component" value="Unassembled WGS sequence"/>
</dbReference>
<feature type="compositionally biased region" description="Basic and acidic residues" evidence="1">
    <location>
        <begin position="833"/>
        <end position="862"/>
    </location>
</feature>
<feature type="region of interest" description="Disordered" evidence="1">
    <location>
        <begin position="830"/>
        <end position="869"/>
    </location>
</feature>
<feature type="compositionally biased region" description="Polar residues" evidence="1">
    <location>
        <begin position="366"/>
        <end position="377"/>
    </location>
</feature>
<sequence>MQGKRGAVNLRYDPIQGKEREEIDLCGGGGVLKGIPRYNRQRAKGSISKLGEAQLGSHHDQQHFQVDTPPAGHRAGAARVLVSPVEHKNSPVDLADSSVLSLHKWVEKKNLFTQHTSSHSMRKMNSPVTTKMHSTPTSLSASQHSSTTSNANRVTVSSTQQPEQIQEQTTVAVNMPPEPAENRLLRCSAGPSFARTGIKIHVSNEASMVDTPLAPGLSVPEPASLSPIAPVSQKVPKHQEKNTLAVSSPPEPAGDRALRRSTRASSIQAQAKIHASYEVPTEDTPLALGLSVPEPLSPITHVWQELPKHQEQTTAAVNMSSEPAGVLRRSARALAPGPQVPEPASLPPITPVSQELPKQDEGKSIPTKQASHVQFTTPKPKPRREKRLPSPVRVPGHSYTSTGRHHTKCKQCNVVRDLEVARMRAGLAAKCPDPIVRKPAPFGNYPDDEDWQKTSMASRNLETRNPFLGSTSSSLTTEMAGHMPSTGMGIRSRTEGGVWVMPPVSMYTGTPGGVDSARQETQDAQGAYGRDSLQSVERDPIISRARQEQLNFLVRTKQITALDLLAEVALAYWRTNPPRSSTGGPTFPESNMRWVREDLKLSYGRRECFTEEDRAMATRDDTIYEGEIWSQRSNGRDTFPSRTPGQGWNENRAISNAQEDIYYAYLHDKKHTLYRAREPNLYDQGTSQYAPRDIGGTALGAPANPGPVTPIKERHFKGNQDGSSSLMYSPITNAMRGDYGTTIPMSDLNQQRQMFGQYIMGNEALADEAKEAFILHLAAEASVFSRNGMAVTGVWKAAKNEEKGIEVAPEQTLAAERVVSKTMGKVGLGNSKRKVEVGRKEKEEEVDPDKTDTDSEVEDSRSHSWKSATEKGTISEYAMCTKAATQVESEGKRSATNAELESDKIQGKRAKMDGNKATMLQHFSEGEKVSSSGNGVKPAKPAMGYFTDELIQMILPKNIPFDFDKAKLDGGEKENQVIEEGSKAKVHQSPDGGKQGGKGVGAEKLAMGLFNQILPKDVEELEEGEIYEGEV</sequence>
<protein>
    <submittedName>
        <fullName evidence="2">Uncharacterized protein</fullName>
    </submittedName>
</protein>
<name>A0A3N4LH07_9PEZI</name>
<dbReference type="InParanoid" id="A0A3N4LH07"/>
<feature type="compositionally biased region" description="Low complexity" evidence="1">
    <location>
        <begin position="134"/>
        <end position="149"/>
    </location>
</feature>
<evidence type="ECO:0000256" key="1">
    <source>
        <dbReference type="SAM" id="MobiDB-lite"/>
    </source>
</evidence>
<feature type="compositionally biased region" description="Pro residues" evidence="1">
    <location>
        <begin position="338"/>
        <end position="350"/>
    </location>
</feature>
<reference evidence="2 3" key="1">
    <citation type="journal article" date="2018" name="Nat. Ecol. Evol.">
        <title>Pezizomycetes genomes reveal the molecular basis of ectomycorrhizal truffle lifestyle.</title>
        <authorList>
            <person name="Murat C."/>
            <person name="Payen T."/>
            <person name="Noel B."/>
            <person name="Kuo A."/>
            <person name="Morin E."/>
            <person name="Chen J."/>
            <person name="Kohler A."/>
            <person name="Krizsan K."/>
            <person name="Balestrini R."/>
            <person name="Da Silva C."/>
            <person name="Montanini B."/>
            <person name="Hainaut M."/>
            <person name="Levati E."/>
            <person name="Barry K.W."/>
            <person name="Belfiori B."/>
            <person name="Cichocki N."/>
            <person name="Clum A."/>
            <person name="Dockter R.B."/>
            <person name="Fauchery L."/>
            <person name="Guy J."/>
            <person name="Iotti M."/>
            <person name="Le Tacon F."/>
            <person name="Lindquist E.A."/>
            <person name="Lipzen A."/>
            <person name="Malagnac F."/>
            <person name="Mello A."/>
            <person name="Molinier V."/>
            <person name="Miyauchi S."/>
            <person name="Poulain J."/>
            <person name="Riccioni C."/>
            <person name="Rubini A."/>
            <person name="Sitrit Y."/>
            <person name="Splivallo R."/>
            <person name="Traeger S."/>
            <person name="Wang M."/>
            <person name="Zifcakova L."/>
            <person name="Wipf D."/>
            <person name="Zambonelli A."/>
            <person name="Paolocci F."/>
            <person name="Nowrousian M."/>
            <person name="Ottonello S."/>
            <person name="Baldrian P."/>
            <person name="Spatafora J.W."/>
            <person name="Henrissat B."/>
            <person name="Nagy L.G."/>
            <person name="Aury J.M."/>
            <person name="Wincker P."/>
            <person name="Grigoriev I.V."/>
            <person name="Bonfante P."/>
            <person name="Martin F.M."/>
        </authorList>
    </citation>
    <scope>NUCLEOTIDE SEQUENCE [LARGE SCALE GENOMIC DNA]</scope>
    <source>
        <strain evidence="2 3">ATCC MYA-4762</strain>
    </source>
</reference>